<keyword evidence="4" id="KW-1185">Reference proteome</keyword>
<dbReference type="InterPro" id="IPR004000">
    <property type="entry name" value="Actin"/>
</dbReference>
<comment type="caution">
    <text evidence="3">The sequence shown here is derived from an EMBL/GenBank/DDBJ whole genome shotgun (WGS) entry which is preliminary data.</text>
</comment>
<dbReference type="Gene3D" id="3.30.420.40">
    <property type="match status" value="2"/>
</dbReference>
<dbReference type="OrthoDB" id="6220758at2759"/>
<evidence type="ECO:0000313" key="4">
    <source>
        <dbReference type="Proteomes" id="UP001165063"/>
    </source>
</evidence>
<name>A0A9W6T2V1_AMBMO</name>
<feature type="region of interest" description="Disordered" evidence="2">
    <location>
        <begin position="165"/>
        <end position="194"/>
    </location>
</feature>
<dbReference type="EMBL" id="BSXU01009970">
    <property type="protein sequence ID" value="GME70379.1"/>
    <property type="molecule type" value="Genomic_DNA"/>
</dbReference>
<protein>
    <submittedName>
        <fullName evidence="3">Unnamed protein product</fullName>
    </submittedName>
</protein>
<dbReference type="Gene3D" id="3.90.640.10">
    <property type="entry name" value="Actin, Chain A, domain 4"/>
    <property type="match status" value="1"/>
</dbReference>
<dbReference type="Proteomes" id="UP001165063">
    <property type="component" value="Unassembled WGS sequence"/>
</dbReference>
<dbReference type="InterPro" id="IPR043129">
    <property type="entry name" value="ATPase_NBD"/>
</dbReference>
<comment type="similarity">
    <text evidence="1">Belongs to the actin family.</text>
</comment>
<dbReference type="PANTHER" id="PTHR11937">
    <property type="entry name" value="ACTIN"/>
    <property type="match status" value="1"/>
</dbReference>
<proteinExistence type="inferred from homology"/>
<organism evidence="3 4">
    <name type="scientific">Ambrosiozyma monospora</name>
    <name type="common">Yeast</name>
    <name type="synonym">Endomycopsis monosporus</name>
    <dbReference type="NCBI Taxonomy" id="43982"/>
    <lineage>
        <taxon>Eukaryota</taxon>
        <taxon>Fungi</taxon>
        <taxon>Dikarya</taxon>
        <taxon>Ascomycota</taxon>
        <taxon>Saccharomycotina</taxon>
        <taxon>Pichiomycetes</taxon>
        <taxon>Pichiales</taxon>
        <taxon>Pichiaceae</taxon>
        <taxon>Ambrosiozyma</taxon>
    </lineage>
</organism>
<evidence type="ECO:0000256" key="2">
    <source>
        <dbReference type="SAM" id="MobiDB-lite"/>
    </source>
</evidence>
<reference evidence="3" key="1">
    <citation type="submission" date="2023-04" db="EMBL/GenBank/DDBJ databases">
        <title>Ambrosiozyma monospora NBRC 1965.</title>
        <authorList>
            <person name="Ichikawa N."/>
            <person name="Sato H."/>
            <person name="Tonouchi N."/>
        </authorList>
    </citation>
    <scope>NUCLEOTIDE SEQUENCE</scope>
    <source>
        <strain evidence="3">NBRC 1965</strain>
    </source>
</reference>
<evidence type="ECO:0000256" key="1">
    <source>
        <dbReference type="RuleBase" id="RU000487"/>
    </source>
</evidence>
<accession>A0A9W6T2V1</accession>
<sequence>MEKNIIIDNGSYEIKYGLNTDVSPIHVPNCIYRTPDKRVVLGDQLSQLQDTSNIHIRRPIEANGQLTQWLMEKQIWDETFLRHKGQALGDDFLKDANLIYLETPITLTKFQNHVDQVIFEEYGVANYYRCSGGSLAPWLTADDSNSNSNNSDSSWNTDALNEVEEKKNNEIEDTSKTNQLKKPTKTKTKPQKPQAVNHYSDFQLVIDSGFDSTWVIPVIYGLPYWKAVKRMPIGGRILNGYLRELISFRHYNVTDETLLVNRIKETSCYVALDFNESLAKIEALRKKPSRKRQRVLSKDPINTSSDNDNGNGNVTVDVNGNNNNNNNNNMKSKDEDEDEDEDSNTVRVKDPRYPQTSEDLVLNYVLPSSFSTGATHVTKLTDHPIAR</sequence>
<dbReference type="Pfam" id="PF00022">
    <property type="entry name" value="Actin"/>
    <property type="match status" value="1"/>
</dbReference>
<evidence type="ECO:0000313" key="3">
    <source>
        <dbReference type="EMBL" id="GME70379.1"/>
    </source>
</evidence>
<gene>
    <name evidence="3" type="ORF">Amon01_000916400</name>
</gene>
<feature type="compositionally biased region" description="Basic and acidic residues" evidence="2">
    <location>
        <begin position="165"/>
        <end position="175"/>
    </location>
</feature>
<dbReference type="SMART" id="SM00268">
    <property type="entry name" value="ACTIN"/>
    <property type="match status" value="1"/>
</dbReference>
<feature type="region of interest" description="Disordered" evidence="2">
    <location>
        <begin position="289"/>
        <end position="354"/>
    </location>
</feature>
<dbReference type="AlphaFoldDB" id="A0A9W6T2V1"/>
<feature type="compositionally biased region" description="Low complexity" evidence="2">
    <location>
        <begin position="302"/>
        <end position="330"/>
    </location>
</feature>
<dbReference type="SUPFAM" id="SSF53067">
    <property type="entry name" value="Actin-like ATPase domain"/>
    <property type="match status" value="2"/>
</dbReference>